<dbReference type="OrthoDB" id="3180973at2"/>
<dbReference type="GO" id="GO:0005886">
    <property type="term" value="C:plasma membrane"/>
    <property type="evidence" value="ECO:0007669"/>
    <property type="project" value="UniProtKB-SubCell"/>
</dbReference>
<dbReference type="STRING" id="36745.CLSAP_51920"/>
<dbReference type="Gene3D" id="3.30.70.120">
    <property type="match status" value="1"/>
</dbReference>
<dbReference type="eggNOG" id="COG1284">
    <property type="taxonomic scope" value="Bacteria"/>
</dbReference>
<dbReference type="InterPro" id="IPR015867">
    <property type="entry name" value="N-reg_PII/ATP_PRibTrfase_C"/>
</dbReference>
<keyword evidence="4 6" id="KW-1133">Transmembrane helix</keyword>
<evidence type="ECO:0000256" key="1">
    <source>
        <dbReference type="ARBA" id="ARBA00004651"/>
    </source>
</evidence>
<comment type="subcellular location">
    <subcellularLocation>
        <location evidence="1">Cell membrane</location>
        <topology evidence="1">Multi-pass membrane protein</topology>
    </subcellularLocation>
</comment>
<dbReference type="EMBL" id="CP004121">
    <property type="protein sequence ID" value="AGF59191.1"/>
    <property type="molecule type" value="Genomic_DNA"/>
</dbReference>
<accession>M1MXB0</accession>
<feature type="transmembrane region" description="Helical" evidence="6">
    <location>
        <begin position="111"/>
        <end position="131"/>
    </location>
</feature>
<dbReference type="KEGG" id="csr:Cspa_c54460"/>
<dbReference type="Pfam" id="PF02588">
    <property type="entry name" value="YitT_membrane"/>
    <property type="match status" value="1"/>
</dbReference>
<feature type="transmembrane region" description="Helical" evidence="6">
    <location>
        <begin position="80"/>
        <end position="99"/>
    </location>
</feature>
<dbReference type="PANTHER" id="PTHR33545">
    <property type="entry name" value="UPF0750 MEMBRANE PROTEIN YITT-RELATED"/>
    <property type="match status" value="1"/>
</dbReference>
<dbReference type="PANTHER" id="PTHR33545:SF5">
    <property type="entry name" value="UPF0750 MEMBRANE PROTEIN YITT"/>
    <property type="match status" value="1"/>
</dbReference>
<protein>
    <recommendedName>
        <fullName evidence="7">DUF2179 domain-containing protein</fullName>
    </recommendedName>
</protein>
<dbReference type="PATRIC" id="fig|931276.5.peg.5503"/>
<reference evidence="8 9" key="1">
    <citation type="submission" date="2013-02" db="EMBL/GenBank/DDBJ databases">
        <title>Genome sequence of Clostridium saccharoperbutylacetonicum N1-4(HMT).</title>
        <authorList>
            <person name="Poehlein A."/>
            <person name="Daniel R."/>
        </authorList>
    </citation>
    <scope>NUCLEOTIDE SEQUENCE [LARGE SCALE GENOMIC DNA]</scope>
    <source>
        <strain evidence="9">N1-4(HMT)</strain>
    </source>
</reference>
<dbReference type="Pfam" id="PF10035">
    <property type="entry name" value="DUF2179"/>
    <property type="match status" value="1"/>
</dbReference>
<dbReference type="InterPro" id="IPR019264">
    <property type="entry name" value="DUF2179"/>
</dbReference>
<organism evidence="8 9">
    <name type="scientific">Clostridium saccharoperbutylacetonicum N1-4(HMT)</name>
    <dbReference type="NCBI Taxonomy" id="931276"/>
    <lineage>
        <taxon>Bacteria</taxon>
        <taxon>Bacillati</taxon>
        <taxon>Bacillota</taxon>
        <taxon>Clostridia</taxon>
        <taxon>Eubacteriales</taxon>
        <taxon>Clostridiaceae</taxon>
        <taxon>Clostridium</taxon>
    </lineage>
</organism>
<evidence type="ECO:0000256" key="6">
    <source>
        <dbReference type="SAM" id="Phobius"/>
    </source>
</evidence>
<evidence type="ECO:0000256" key="4">
    <source>
        <dbReference type="ARBA" id="ARBA00022989"/>
    </source>
</evidence>
<evidence type="ECO:0000256" key="5">
    <source>
        <dbReference type="ARBA" id="ARBA00023136"/>
    </source>
</evidence>
<name>M1MXB0_9CLOT</name>
<keyword evidence="5 6" id="KW-0472">Membrane</keyword>
<dbReference type="InterPro" id="IPR003740">
    <property type="entry name" value="YitT"/>
</dbReference>
<feature type="transmembrane region" description="Helical" evidence="6">
    <location>
        <begin position="152"/>
        <end position="173"/>
    </location>
</feature>
<sequence>MDTYYKYKRNLIDVFFIFVGCMIASLGVNLFLVHAKLLSGGATGIALILEYTSKVPSGIVVLIINIPLILLSYKKLDKYFTIYTTVGMLSLSSSLIITKSMSHILNMDSDPLIFCIYGGVLCGIGYGLVFLRRGSTGGMDIVTMLIRKKYSNFNIGSLGFSLNLIIVIIGAIIFGLPQALYTIISLFIQSAVLDRMLKGFNSRKLLLILTSKEKEIIEYVIKDLNRGITSLFAEGEYTHCKKKMLYCIVSSHQMVELKSEIHHIDPGAFITIIDVSEVRGKGFLNI</sequence>
<evidence type="ECO:0000256" key="2">
    <source>
        <dbReference type="ARBA" id="ARBA00022475"/>
    </source>
</evidence>
<evidence type="ECO:0000313" key="9">
    <source>
        <dbReference type="Proteomes" id="UP000011728"/>
    </source>
</evidence>
<evidence type="ECO:0000313" key="8">
    <source>
        <dbReference type="EMBL" id="AGF59191.1"/>
    </source>
</evidence>
<gene>
    <name evidence="8" type="ORF">Cspa_c54460</name>
</gene>
<dbReference type="PIRSF" id="PIRSF006483">
    <property type="entry name" value="Membrane_protein_YitT"/>
    <property type="match status" value="1"/>
</dbReference>
<feature type="transmembrane region" description="Helical" evidence="6">
    <location>
        <begin position="55"/>
        <end position="73"/>
    </location>
</feature>
<proteinExistence type="predicted"/>
<keyword evidence="2" id="KW-1003">Cell membrane</keyword>
<dbReference type="HOGENOM" id="CLU_063199_1_1_9"/>
<dbReference type="CDD" id="cd16380">
    <property type="entry name" value="YitT_C"/>
    <property type="match status" value="1"/>
</dbReference>
<evidence type="ECO:0000256" key="3">
    <source>
        <dbReference type="ARBA" id="ARBA00022692"/>
    </source>
</evidence>
<evidence type="ECO:0000259" key="7">
    <source>
        <dbReference type="Pfam" id="PF10035"/>
    </source>
</evidence>
<dbReference type="Proteomes" id="UP000011728">
    <property type="component" value="Chromosome"/>
</dbReference>
<feature type="domain" description="DUF2179" evidence="7">
    <location>
        <begin position="226"/>
        <end position="280"/>
    </location>
</feature>
<dbReference type="RefSeq" id="WP_015395498.1">
    <property type="nucleotide sequence ID" value="NC_020291.1"/>
</dbReference>
<feature type="transmembrane region" description="Helical" evidence="6">
    <location>
        <begin position="12"/>
        <end position="35"/>
    </location>
</feature>
<dbReference type="AlphaFoldDB" id="M1MXB0"/>
<keyword evidence="3 6" id="KW-0812">Transmembrane</keyword>
<dbReference type="InterPro" id="IPR051461">
    <property type="entry name" value="UPF0750_membrane"/>
</dbReference>
<keyword evidence="9" id="KW-1185">Reference proteome</keyword>